<dbReference type="PANTHER" id="PTHR14741:SF32">
    <property type="entry name" value="TRIMETHYLGUANOSINE SYNTHASE"/>
    <property type="match status" value="1"/>
</dbReference>
<evidence type="ECO:0000256" key="2">
    <source>
        <dbReference type="ARBA" id="ARBA00025783"/>
    </source>
</evidence>
<reference evidence="8 9" key="1">
    <citation type="journal article" date="2016" name="Mol. Biol. Evol.">
        <title>Comparative Genomics of Early-Diverging Mushroom-Forming Fungi Provides Insights into the Origins of Lignocellulose Decay Capabilities.</title>
        <authorList>
            <person name="Nagy L.G."/>
            <person name="Riley R."/>
            <person name="Tritt A."/>
            <person name="Adam C."/>
            <person name="Daum C."/>
            <person name="Floudas D."/>
            <person name="Sun H."/>
            <person name="Yadav J.S."/>
            <person name="Pangilinan J."/>
            <person name="Larsson K.H."/>
            <person name="Matsuura K."/>
            <person name="Barry K."/>
            <person name="Labutti K."/>
            <person name="Kuo R."/>
            <person name="Ohm R.A."/>
            <person name="Bhattacharya S.S."/>
            <person name="Shirouzu T."/>
            <person name="Yoshinaga Y."/>
            <person name="Martin F.M."/>
            <person name="Grigoriev I.V."/>
            <person name="Hibbett D.S."/>
        </authorList>
    </citation>
    <scope>NUCLEOTIDE SEQUENCE [LARGE SCALE GENOMIC DNA]</scope>
    <source>
        <strain evidence="8 9">HHB12733</strain>
    </source>
</reference>
<dbReference type="AlphaFoldDB" id="A0A165HEB7"/>
<dbReference type="CDD" id="cd02440">
    <property type="entry name" value="AdoMet_MTases"/>
    <property type="match status" value="1"/>
</dbReference>
<dbReference type="STRING" id="1353952.A0A165HEB7"/>
<comment type="catalytic activity">
    <reaction evidence="5">
        <text>a 5'-end (N(2),N(7)-dimethyl 5'-triphosphoguanosine)-ribonucleoside in snRNA + S-adenosyl-L-methionine = a 5'-end (N(2),N(2),N(7)-trimethyl 5'-triphosphoguanosine)-ribonucleoside in snRNA + S-adenosyl-L-homocysteine + H(+)</text>
        <dbReference type="Rhea" id="RHEA:78479"/>
        <dbReference type="Rhea" id="RHEA-COMP:19087"/>
        <dbReference type="Rhea" id="RHEA-COMP:19089"/>
        <dbReference type="ChEBI" id="CHEBI:15378"/>
        <dbReference type="ChEBI" id="CHEBI:57856"/>
        <dbReference type="ChEBI" id="CHEBI:59789"/>
        <dbReference type="ChEBI" id="CHEBI:167623"/>
        <dbReference type="ChEBI" id="CHEBI:172880"/>
    </reaction>
    <physiologicalReaction direction="left-to-right" evidence="5">
        <dbReference type="Rhea" id="RHEA:78480"/>
    </physiologicalReaction>
</comment>
<evidence type="ECO:0000256" key="6">
    <source>
        <dbReference type="ARBA" id="ARBA00049075"/>
    </source>
</evidence>
<comment type="catalytic activity">
    <reaction evidence="6">
        <text>a 5'-end (N(7)-methyl 5'-triphosphoguanosine)-ribonucleoside in snRNA + S-adenosyl-L-methionine = a 5'-end (N(2),N(7)-dimethyl 5'-triphosphoguanosine)-ribonucleoside in snRNA + S-adenosyl-L-homocysteine + H(+)</text>
        <dbReference type="Rhea" id="RHEA:78471"/>
        <dbReference type="Rhea" id="RHEA-COMP:19085"/>
        <dbReference type="Rhea" id="RHEA-COMP:19087"/>
        <dbReference type="ChEBI" id="CHEBI:15378"/>
        <dbReference type="ChEBI" id="CHEBI:57856"/>
        <dbReference type="ChEBI" id="CHEBI:59789"/>
        <dbReference type="ChEBI" id="CHEBI:156461"/>
        <dbReference type="ChEBI" id="CHEBI:172880"/>
    </reaction>
    <physiologicalReaction direction="left-to-right" evidence="6">
        <dbReference type="Rhea" id="RHEA:78472"/>
    </physiologicalReaction>
</comment>
<keyword evidence="8" id="KW-0489">Methyltransferase</keyword>
<gene>
    <name evidence="8" type="ORF">CALCODRAFT_423034</name>
</gene>
<accession>A0A165HEB7</accession>
<sequence length="257" mass="28757">GTLLSNHRDWDASALVPHYKRKEDMPLSVQKWFPRRHQLLSLYDHGCLLDEVGWFSITPEKIADQIAERCRCDVVLDAFCGVGGNAIAFARTCERVIAIDNSSVRLALARHNAAIYGVADRIEFILGDYISFARSYAQLVSGSRQQRKIDVVFLSPPWGGPEYNKPAETETNTGERAAYRLDAVGPVHGKELFDLSRQITPNVAYYLPRHVDLTEVGALLDKDGGETVEVEEEWMGNRLTAVTCYFGGLAEGQEHLF</sequence>
<comment type="catalytic activity">
    <reaction evidence="4">
        <text>a 5'-end (N(7)-methyl 5'-triphosphoguanosine)-ribonucleoside in snoRNA + S-adenosyl-L-methionine = a 5'-end (N(2),N(7)-dimethyl 5'-triphosphoguanosine)-ribonucleoside in snoRNA + S-adenosyl-L-homocysteine + H(+)</text>
        <dbReference type="Rhea" id="RHEA:78475"/>
        <dbReference type="Rhea" id="RHEA-COMP:19086"/>
        <dbReference type="Rhea" id="RHEA-COMP:19088"/>
        <dbReference type="ChEBI" id="CHEBI:15378"/>
        <dbReference type="ChEBI" id="CHEBI:57856"/>
        <dbReference type="ChEBI" id="CHEBI:59789"/>
        <dbReference type="ChEBI" id="CHEBI:156461"/>
        <dbReference type="ChEBI" id="CHEBI:172880"/>
    </reaction>
    <physiologicalReaction direction="left-to-right" evidence="4">
        <dbReference type="Rhea" id="RHEA:78476"/>
    </physiologicalReaction>
</comment>
<keyword evidence="8" id="KW-0808">Transferase</keyword>
<evidence type="ECO:0000313" key="8">
    <source>
        <dbReference type="EMBL" id="KZT59186.1"/>
    </source>
</evidence>
<protein>
    <recommendedName>
        <fullName evidence="1">Trimethylguanosine synthase</fullName>
    </recommendedName>
    <alternativeName>
        <fullName evidence="7">Cap-specific guanine-N(2) methyltransferase</fullName>
    </alternativeName>
</protein>
<dbReference type="PANTHER" id="PTHR14741">
    <property type="entry name" value="S-ADENOSYLMETHIONINE-DEPENDENT METHYLTRANSFERASE RELATED"/>
    <property type="match status" value="1"/>
</dbReference>
<dbReference type="InParanoid" id="A0A165HEB7"/>
<feature type="non-terminal residue" evidence="8">
    <location>
        <position position="257"/>
    </location>
</feature>
<evidence type="ECO:0000256" key="7">
    <source>
        <dbReference type="ARBA" id="ARBA00049790"/>
    </source>
</evidence>
<feature type="non-terminal residue" evidence="8">
    <location>
        <position position="1"/>
    </location>
</feature>
<comment type="similarity">
    <text evidence="2">Belongs to the methyltransferase superfamily. Trimethylguanosine synthase family.</text>
</comment>
<evidence type="ECO:0000256" key="3">
    <source>
        <dbReference type="ARBA" id="ARBA00047418"/>
    </source>
</evidence>
<dbReference type="Pfam" id="PF09445">
    <property type="entry name" value="Methyltransf_15"/>
    <property type="match status" value="1"/>
</dbReference>
<name>A0A165HEB7_9BASI</name>
<dbReference type="GO" id="GO:0005634">
    <property type="term" value="C:nucleus"/>
    <property type="evidence" value="ECO:0007669"/>
    <property type="project" value="TreeGrafter"/>
</dbReference>
<evidence type="ECO:0000313" key="9">
    <source>
        <dbReference type="Proteomes" id="UP000076842"/>
    </source>
</evidence>
<dbReference type="GO" id="GO:0071164">
    <property type="term" value="F:RNA cap trimethylguanosine synthase activity"/>
    <property type="evidence" value="ECO:0007669"/>
    <property type="project" value="TreeGrafter"/>
</dbReference>
<dbReference type="FunCoup" id="A0A165HEB7">
    <property type="interactions" value="247"/>
</dbReference>
<dbReference type="Gene3D" id="3.40.50.150">
    <property type="entry name" value="Vaccinia Virus protein VP39"/>
    <property type="match status" value="1"/>
</dbReference>
<evidence type="ECO:0000256" key="4">
    <source>
        <dbReference type="ARBA" id="ARBA00048740"/>
    </source>
</evidence>
<dbReference type="SUPFAM" id="SSF53335">
    <property type="entry name" value="S-adenosyl-L-methionine-dependent methyltransferases"/>
    <property type="match status" value="1"/>
</dbReference>
<dbReference type="OrthoDB" id="194443at2759"/>
<organism evidence="8 9">
    <name type="scientific">Calocera cornea HHB12733</name>
    <dbReference type="NCBI Taxonomy" id="1353952"/>
    <lineage>
        <taxon>Eukaryota</taxon>
        <taxon>Fungi</taxon>
        <taxon>Dikarya</taxon>
        <taxon>Basidiomycota</taxon>
        <taxon>Agaricomycotina</taxon>
        <taxon>Dacrymycetes</taxon>
        <taxon>Dacrymycetales</taxon>
        <taxon>Dacrymycetaceae</taxon>
        <taxon>Calocera</taxon>
    </lineage>
</organism>
<proteinExistence type="inferred from homology"/>
<keyword evidence="9" id="KW-1185">Reference proteome</keyword>
<dbReference type="InterPro" id="IPR019012">
    <property type="entry name" value="RNA_cap_Gua-N2-MeTrfase"/>
</dbReference>
<dbReference type="EMBL" id="KV423943">
    <property type="protein sequence ID" value="KZT59186.1"/>
    <property type="molecule type" value="Genomic_DNA"/>
</dbReference>
<comment type="catalytic activity">
    <reaction evidence="3">
        <text>a 5'-end (N(2),N(7)-dimethyl 5'-triphosphoguanosine)-ribonucleoside in snoRNA + S-adenosyl-L-methionine = a 5'-end (N(2),N(2),N(7)-trimethyl 5'-triphosphoguanosine)-ribonucleoside in snoRNA + S-adenosyl-L-homocysteine + H(+)</text>
        <dbReference type="Rhea" id="RHEA:78507"/>
        <dbReference type="Rhea" id="RHEA-COMP:19088"/>
        <dbReference type="Rhea" id="RHEA-COMP:19090"/>
        <dbReference type="ChEBI" id="CHEBI:15378"/>
        <dbReference type="ChEBI" id="CHEBI:57856"/>
        <dbReference type="ChEBI" id="CHEBI:59789"/>
        <dbReference type="ChEBI" id="CHEBI:167623"/>
        <dbReference type="ChEBI" id="CHEBI:172880"/>
    </reaction>
    <physiologicalReaction direction="left-to-right" evidence="3">
        <dbReference type="Rhea" id="RHEA:78508"/>
    </physiologicalReaction>
</comment>
<dbReference type="InterPro" id="IPR029063">
    <property type="entry name" value="SAM-dependent_MTases_sf"/>
</dbReference>
<dbReference type="Proteomes" id="UP000076842">
    <property type="component" value="Unassembled WGS sequence"/>
</dbReference>
<evidence type="ECO:0000256" key="5">
    <source>
        <dbReference type="ARBA" id="ARBA00048763"/>
    </source>
</evidence>
<evidence type="ECO:0000256" key="1">
    <source>
        <dbReference type="ARBA" id="ARBA00018517"/>
    </source>
</evidence>